<dbReference type="PANTHER" id="PTHR24225:SF68">
    <property type="entry name" value="C3A ANAPHYLATOXIN CHEMOTACTIC RECEPTOR-LIKE-RELATED"/>
    <property type="match status" value="1"/>
</dbReference>
<evidence type="ECO:0000256" key="1">
    <source>
        <dbReference type="ARBA" id="ARBA00004141"/>
    </source>
</evidence>
<gene>
    <name evidence="9" type="ORF">AKAME5_002330800</name>
</gene>
<dbReference type="PANTHER" id="PTHR24225">
    <property type="entry name" value="CHEMOTACTIC RECEPTOR"/>
    <property type="match status" value="1"/>
</dbReference>
<keyword evidence="5 8" id="KW-0472">Membrane</keyword>
<dbReference type="GO" id="GO:0006954">
    <property type="term" value="P:inflammatory response"/>
    <property type="evidence" value="ECO:0007669"/>
    <property type="project" value="TreeGrafter"/>
</dbReference>
<proteinExistence type="predicted"/>
<comment type="caution">
    <text evidence="9">The sequence shown here is derived from an EMBL/GenBank/DDBJ whole genome shotgun (WGS) entry which is preliminary data.</text>
</comment>
<protein>
    <submittedName>
        <fullName evidence="9">Chemokine-like receptor 1</fullName>
    </submittedName>
</protein>
<evidence type="ECO:0000256" key="5">
    <source>
        <dbReference type="ARBA" id="ARBA00023136"/>
    </source>
</evidence>
<keyword evidence="2 8" id="KW-0812">Transmembrane</keyword>
<organism evidence="9 10">
    <name type="scientific">Lates japonicus</name>
    <name type="common">Japanese lates</name>
    <dbReference type="NCBI Taxonomy" id="270547"/>
    <lineage>
        <taxon>Eukaryota</taxon>
        <taxon>Metazoa</taxon>
        <taxon>Chordata</taxon>
        <taxon>Craniata</taxon>
        <taxon>Vertebrata</taxon>
        <taxon>Euteleostomi</taxon>
        <taxon>Actinopterygii</taxon>
        <taxon>Neopterygii</taxon>
        <taxon>Teleostei</taxon>
        <taxon>Neoteleostei</taxon>
        <taxon>Acanthomorphata</taxon>
        <taxon>Carangaria</taxon>
        <taxon>Carangaria incertae sedis</taxon>
        <taxon>Centropomidae</taxon>
        <taxon>Lates</taxon>
    </lineage>
</organism>
<evidence type="ECO:0000256" key="3">
    <source>
        <dbReference type="ARBA" id="ARBA00022989"/>
    </source>
</evidence>
<keyword evidence="3 8" id="KW-1133">Transmembrane helix</keyword>
<dbReference type="GO" id="GO:0007200">
    <property type="term" value="P:phospholipase C-activating G protein-coupled receptor signaling pathway"/>
    <property type="evidence" value="ECO:0007669"/>
    <property type="project" value="TreeGrafter"/>
</dbReference>
<keyword evidence="7" id="KW-0807">Transducer</keyword>
<evidence type="ECO:0000256" key="4">
    <source>
        <dbReference type="ARBA" id="ARBA00023040"/>
    </source>
</evidence>
<dbReference type="GO" id="GO:0007204">
    <property type="term" value="P:positive regulation of cytosolic calcium ion concentration"/>
    <property type="evidence" value="ECO:0007669"/>
    <property type="project" value="TreeGrafter"/>
</dbReference>
<dbReference type="Gene3D" id="1.20.1070.10">
    <property type="entry name" value="Rhodopsin 7-helix transmembrane proteins"/>
    <property type="match status" value="1"/>
</dbReference>
<dbReference type="InterPro" id="IPR000826">
    <property type="entry name" value="Formyl_rcpt-rel"/>
</dbReference>
<evidence type="ECO:0000313" key="10">
    <source>
        <dbReference type="Proteomes" id="UP001279410"/>
    </source>
</evidence>
<reference evidence="9" key="1">
    <citation type="submission" date="2022-08" db="EMBL/GenBank/DDBJ databases">
        <title>Genome sequencing of akame (Lates japonicus).</title>
        <authorList>
            <person name="Hashiguchi Y."/>
            <person name="Takahashi H."/>
        </authorList>
    </citation>
    <scope>NUCLEOTIDE SEQUENCE</scope>
    <source>
        <strain evidence="9">Kochi</strain>
    </source>
</reference>
<feature type="transmembrane region" description="Helical" evidence="8">
    <location>
        <begin position="6"/>
        <end position="24"/>
    </location>
</feature>
<dbReference type="EMBL" id="BRZM01000817">
    <property type="protein sequence ID" value="GLD71984.1"/>
    <property type="molecule type" value="Genomic_DNA"/>
</dbReference>
<name>A0AAD3RIR8_LATJO</name>
<feature type="transmembrane region" description="Helical" evidence="8">
    <location>
        <begin position="36"/>
        <end position="55"/>
    </location>
</feature>
<dbReference type="InterPro" id="IPR000276">
    <property type="entry name" value="GPCR_Rhodpsn"/>
</dbReference>
<dbReference type="PRINTS" id="PR00237">
    <property type="entry name" value="GPCRRHODOPSN"/>
</dbReference>
<keyword evidence="4" id="KW-0297">G-protein coupled receptor</keyword>
<evidence type="ECO:0000256" key="2">
    <source>
        <dbReference type="ARBA" id="ARBA00022692"/>
    </source>
</evidence>
<dbReference type="SUPFAM" id="SSF81321">
    <property type="entry name" value="Family A G protein-coupled receptor-like"/>
    <property type="match status" value="1"/>
</dbReference>
<keyword evidence="6 9" id="KW-0675">Receptor</keyword>
<dbReference type="GO" id="GO:0005886">
    <property type="term" value="C:plasma membrane"/>
    <property type="evidence" value="ECO:0007669"/>
    <property type="project" value="TreeGrafter"/>
</dbReference>
<sequence length="133" mass="14466">MSAIIYSLAFILGVLGNGVVIWVTGFKMNKTVNTVWFLNLAVADFLFTAFLPFTVTPPSAFSWDSFAYQLGGHYLSPPDCCPSHCQPSPLCCDNPSRQEEPTLCPACSQVGLKIIAAVITSFPKVSLSHHVRV</sequence>
<dbReference type="GO" id="GO:0004930">
    <property type="term" value="F:G protein-coupled receptor activity"/>
    <property type="evidence" value="ECO:0007669"/>
    <property type="project" value="UniProtKB-KW"/>
</dbReference>
<evidence type="ECO:0000256" key="7">
    <source>
        <dbReference type="ARBA" id="ARBA00023224"/>
    </source>
</evidence>
<evidence type="ECO:0000256" key="6">
    <source>
        <dbReference type="ARBA" id="ARBA00023170"/>
    </source>
</evidence>
<dbReference type="GO" id="GO:0004875">
    <property type="term" value="F:complement receptor activity"/>
    <property type="evidence" value="ECO:0007669"/>
    <property type="project" value="TreeGrafter"/>
</dbReference>
<comment type="subcellular location">
    <subcellularLocation>
        <location evidence="1">Membrane</location>
        <topology evidence="1">Multi-pass membrane protein</topology>
    </subcellularLocation>
</comment>
<dbReference type="AlphaFoldDB" id="A0AAD3RIR8"/>
<evidence type="ECO:0000256" key="8">
    <source>
        <dbReference type="SAM" id="Phobius"/>
    </source>
</evidence>
<dbReference type="Proteomes" id="UP001279410">
    <property type="component" value="Unassembled WGS sequence"/>
</dbReference>
<keyword evidence="10" id="KW-1185">Reference proteome</keyword>
<accession>A0AAD3RIR8</accession>
<evidence type="ECO:0000313" key="9">
    <source>
        <dbReference type="EMBL" id="GLD71984.1"/>
    </source>
</evidence>